<evidence type="ECO:0000313" key="5">
    <source>
        <dbReference type="Proteomes" id="UP000219331"/>
    </source>
</evidence>
<protein>
    <submittedName>
        <fullName evidence="4">3-hydroxy-9,10-secoandrosta-1,3,5(10)-triene-9,17-dione monooxygenase reductase component</fullName>
    </submittedName>
</protein>
<dbReference type="AlphaFoldDB" id="A0A285S487"/>
<dbReference type="InterPro" id="IPR002563">
    <property type="entry name" value="Flavin_Rdtase-like_dom"/>
</dbReference>
<keyword evidence="4" id="KW-0503">Monooxygenase</keyword>
<dbReference type="Pfam" id="PF01613">
    <property type="entry name" value="Flavin_Reduct"/>
    <property type="match status" value="1"/>
</dbReference>
<evidence type="ECO:0000256" key="1">
    <source>
        <dbReference type="ARBA" id="ARBA00008898"/>
    </source>
</evidence>
<evidence type="ECO:0000313" key="4">
    <source>
        <dbReference type="EMBL" id="SOB99734.1"/>
    </source>
</evidence>
<keyword evidence="5" id="KW-1185">Reference proteome</keyword>
<evidence type="ECO:0000256" key="2">
    <source>
        <dbReference type="ARBA" id="ARBA00023002"/>
    </source>
</evidence>
<dbReference type="InterPro" id="IPR050268">
    <property type="entry name" value="NADH-dep_flavin_reductase"/>
</dbReference>
<dbReference type="EMBL" id="OBML01000003">
    <property type="protein sequence ID" value="SOB99734.1"/>
    <property type="molecule type" value="Genomic_DNA"/>
</dbReference>
<gene>
    <name evidence="4" type="ORF">SAMN05421512_103159</name>
</gene>
<dbReference type="GO" id="GO:0010181">
    <property type="term" value="F:FMN binding"/>
    <property type="evidence" value="ECO:0007669"/>
    <property type="project" value="InterPro"/>
</dbReference>
<sequence length="167" mass="18193">MMSDHRSFRSALGRFVTGVTIVTTLDEAGRPVGLTANSFNSVSLDPPMVLWSLARKSQNLAVFERSRHYAVNILASDQRALSDRFARPVEDRFAGVSWQPGQCGVPVLAGVTAVFECLNATRVEGGDHLVFLGKVEAFDHADREPLLYHSGRYATPSYADAAAVLPE</sequence>
<feature type="domain" description="Flavin reductase like" evidence="3">
    <location>
        <begin position="12"/>
        <end position="155"/>
    </location>
</feature>
<name>A0A285S487_9HYPH</name>
<dbReference type="InterPro" id="IPR012349">
    <property type="entry name" value="Split_barrel_FMN-bd"/>
</dbReference>
<dbReference type="STRING" id="538381.GCA_001696535_04272"/>
<dbReference type="GO" id="GO:0042602">
    <property type="term" value="F:riboflavin reductase (NADPH) activity"/>
    <property type="evidence" value="ECO:0007669"/>
    <property type="project" value="TreeGrafter"/>
</dbReference>
<accession>A0A285S487</accession>
<dbReference type="Proteomes" id="UP000219331">
    <property type="component" value="Unassembled WGS sequence"/>
</dbReference>
<reference evidence="4 5" key="1">
    <citation type="submission" date="2017-08" db="EMBL/GenBank/DDBJ databases">
        <authorList>
            <person name="de Groot N.N."/>
        </authorList>
    </citation>
    <scope>NUCLEOTIDE SEQUENCE [LARGE SCALE GENOMIC DNA]</scope>
    <source>
        <strain evidence="4 5">USBA 352</strain>
    </source>
</reference>
<dbReference type="GO" id="GO:0004497">
    <property type="term" value="F:monooxygenase activity"/>
    <property type="evidence" value="ECO:0007669"/>
    <property type="project" value="UniProtKB-KW"/>
</dbReference>
<dbReference type="Gene3D" id="2.30.110.10">
    <property type="entry name" value="Electron Transport, Fmn-binding Protein, Chain A"/>
    <property type="match status" value="1"/>
</dbReference>
<organism evidence="4 5">
    <name type="scientific">Stappia indica</name>
    <dbReference type="NCBI Taxonomy" id="538381"/>
    <lineage>
        <taxon>Bacteria</taxon>
        <taxon>Pseudomonadati</taxon>
        <taxon>Pseudomonadota</taxon>
        <taxon>Alphaproteobacteria</taxon>
        <taxon>Hyphomicrobiales</taxon>
        <taxon>Stappiaceae</taxon>
        <taxon>Stappia</taxon>
    </lineage>
</organism>
<proteinExistence type="inferred from homology"/>
<dbReference type="PANTHER" id="PTHR30466">
    <property type="entry name" value="FLAVIN REDUCTASE"/>
    <property type="match status" value="1"/>
</dbReference>
<dbReference type="SMART" id="SM00903">
    <property type="entry name" value="Flavin_Reduct"/>
    <property type="match status" value="1"/>
</dbReference>
<evidence type="ECO:0000259" key="3">
    <source>
        <dbReference type="SMART" id="SM00903"/>
    </source>
</evidence>
<keyword evidence="2" id="KW-0560">Oxidoreductase</keyword>
<comment type="similarity">
    <text evidence="1">Belongs to the non-flavoprotein flavin reductase family.</text>
</comment>
<dbReference type="PANTHER" id="PTHR30466:SF11">
    <property type="entry name" value="FLAVIN-DEPENDENT MONOOXYGENASE, REDUCTASE SUBUNIT HSAB"/>
    <property type="match status" value="1"/>
</dbReference>
<dbReference type="SUPFAM" id="SSF50475">
    <property type="entry name" value="FMN-binding split barrel"/>
    <property type="match status" value="1"/>
</dbReference>